<evidence type="ECO:0000256" key="4">
    <source>
        <dbReference type="ARBA" id="ARBA00022741"/>
    </source>
</evidence>
<comment type="pathway">
    <text evidence="1 11">Purine metabolism; 7-cyano-7-deazaguanine biosynthesis.</text>
</comment>
<dbReference type="SUPFAM" id="SSF52402">
    <property type="entry name" value="Adenine nucleotide alpha hydrolases-like"/>
    <property type="match status" value="1"/>
</dbReference>
<dbReference type="CDD" id="cd01995">
    <property type="entry name" value="QueC-like"/>
    <property type="match status" value="1"/>
</dbReference>
<dbReference type="AlphaFoldDB" id="A0A8J6TED5"/>
<dbReference type="UniPathway" id="UPA00391"/>
<evidence type="ECO:0000256" key="1">
    <source>
        <dbReference type="ARBA" id="ARBA00005061"/>
    </source>
</evidence>
<evidence type="ECO:0000256" key="3">
    <source>
        <dbReference type="ARBA" id="ARBA00022723"/>
    </source>
</evidence>
<comment type="cofactor">
    <cofactor evidence="11">
        <name>Zn(2+)</name>
        <dbReference type="ChEBI" id="CHEBI:29105"/>
    </cofactor>
    <text evidence="11">Binds 1 zinc ion per subunit.</text>
</comment>
<feature type="binding site" evidence="11">
    <location>
        <position position="212"/>
    </location>
    <ligand>
        <name>Zn(2+)</name>
        <dbReference type="ChEBI" id="CHEBI:29105"/>
    </ligand>
</feature>
<dbReference type="NCBIfam" id="TIGR00364">
    <property type="entry name" value="7-cyano-7-deazaguanine synthase QueC"/>
    <property type="match status" value="1"/>
</dbReference>
<dbReference type="GO" id="GO:0008616">
    <property type="term" value="P:tRNA queuosine(34) biosynthetic process"/>
    <property type="evidence" value="ECO:0007669"/>
    <property type="project" value="UniProtKB-UniRule"/>
</dbReference>
<gene>
    <name evidence="11 12" type="primary">queC</name>
    <name evidence="12" type="ORF">H8E79_08010</name>
</gene>
<evidence type="ECO:0000256" key="9">
    <source>
        <dbReference type="ARBA" id="ARBA00039149"/>
    </source>
</evidence>
<keyword evidence="3 11" id="KW-0479">Metal-binding</keyword>
<evidence type="ECO:0000313" key="13">
    <source>
        <dbReference type="Proteomes" id="UP000599024"/>
    </source>
</evidence>
<name>A0A8J6TED5_9BACT</name>
<proteinExistence type="inferred from homology"/>
<comment type="function">
    <text evidence="11">Catalyzes the ATP-dependent conversion of 7-carboxy-7-deazaguanine (CDG) to 7-cyano-7-deazaguanine (preQ(0)).</text>
</comment>
<dbReference type="Pfam" id="PF06508">
    <property type="entry name" value="QueC"/>
    <property type="match status" value="1"/>
</dbReference>
<dbReference type="Proteomes" id="UP000599024">
    <property type="component" value="Unassembled WGS sequence"/>
</dbReference>
<evidence type="ECO:0000256" key="11">
    <source>
        <dbReference type="HAMAP-Rule" id="MF_01633"/>
    </source>
</evidence>
<feature type="binding site" evidence="11">
    <location>
        <begin position="13"/>
        <end position="23"/>
    </location>
    <ligand>
        <name>ATP</name>
        <dbReference type="ChEBI" id="CHEBI:30616"/>
    </ligand>
</feature>
<comment type="caution">
    <text evidence="12">The sequence shown here is derived from an EMBL/GenBank/DDBJ whole genome shotgun (WGS) entry which is preliminary data.</text>
</comment>
<sequence>MIDQKSKKAVILLSGGLDSTTVLAIARAADYECYCLSFRYGQKQSVELERADHIARKMGAAKHLVLGLDLDRIGGSALTTSQVVPKDRDMEEEHNQIPNTYVPARNMIFLCHAVAWAEVLGATDIFIGVNAVDYSGYPDCRPEFINAFATMAMLGTRTGVEDNDPLTIHTPLIQLSKKEIIKKGLALGVDFSLTHSCYDPVNDLACGHCDACLLRLKGFAEAGIPDPADYNK</sequence>
<keyword evidence="4 11" id="KW-0547">Nucleotide-binding</keyword>
<evidence type="ECO:0000256" key="2">
    <source>
        <dbReference type="ARBA" id="ARBA00022598"/>
    </source>
</evidence>
<evidence type="ECO:0000256" key="5">
    <source>
        <dbReference type="ARBA" id="ARBA00022785"/>
    </source>
</evidence>
<feature type="binding site" evidence="11">
    <location>
        <position position="206"/>
    </location>
    <ligand>
        <name>Zn(2+)</name>
        <dbReference type="ChEBI" id="CHEBI:29105"/>
    </ligand>
</feature>
<keyword evidence="7 11" id="KW-0067">ATP-binding</keyword>
<keyword evidence="5 11" id="KW-0671">Queuosine biosynthesis</keyword>
<organism evidence="12 13">
    <name type="scientific">Candidatus Desulfatifera sulfidica</name>
    <dbReference type="NCBI Taxonomy" id="2841691"/>
    <lineage>
        <taxon>Bacteria</taxon>
        <taxon>Pseudomonadati</taxon>
        <taxon>Thermodesulfobacteriota</taxon>
        <taxon>Desulfobulbia</taxon>
        <taxon>Desulfobulbales</taxon>
        <taxon>Desulfobulbaceae</taxon>
        <taxon>Candidatus Desulfatifera</taxon>
    </lineage>
</organism>
<keyword evidence="2 11" id="KW-0436">Ligase</keyword>
<protein>
    <recommendedName>
        <fullName evidence="9 11">7-cyano-7-deazaguanine synthase</fullName>
        <ecNumber evidence="9 11">6.3.4.20</ecNumber>
    </recommendedName>
    <alternativeName>
        <fullName evidence="11">7-cyano-7-carbaguanine synthase</fullName>
    </alternativeName>
    <alternativeName>
        <fullName evidence="11">PreQ(0) synthase</fullName>
    </alternativeName>
    <alternativeName>
        <fullName evidence="11">Queuosine biosynthesis protein QueC</fullName>
    </alternativeName>
</protein>
<dbReference type="PIRSF" id="PIRSF006293">
    <property type="entry name" value="ExsB"/>
    <property type="match status" value="1"/>
</dbReference>
<dbReference type="HAMAP" id="MF_01633">
    <property type="entry name" value="QueC"/>
    <property type="match status" value="1"/>
</dbReference>
<dbReference type="InterPro" id="IPR018317">
    <property type="entry name" value="QueC"/>
</dbReference>
<dbReference type="GO" id="GO:0016879">
    <property type="term" value="F:ligase activity, forming carbon-nitrogen bonds"/>
    <property type="evidence" value="ECO:0007669"/>
    <property type="project" value="UniProtKB-UniRule"/>
</dbReference>
<dbReference type="InterPro" id="IPR014729">
    <property type="entry name" value="Rossmann-like_a/b/a_fold"/>
</dbReference>
<evidence type="ECO:0000256" key="7">
    <source>
        <dbReference type="ARBA" id="ARBA00022840"/>
    </source>
</evidence>
<dbReference type="EC" id="6.3.4.20" evidence="9 11"/>
<reference evidence="12 13" key="1">
    <citation type="submission" date="2020-08" db="EMBL/GenBank/DDBJ databases">
        <title>Bridging the membrane lipid divide: bacteria of the FCB group superphylum have the potential to synthesize archaeal ether lipids.</title>
        <authorList>
            <person name="Villanueva L."/>
            <person name="Von Meijenfeldt F.A.B."/>
            <person name="Westbye A.B."/>
            <person name="Yadav S."/>
            <person name="Hopmans E.C."/>
            <person name="Dutilh B.E."/>
            <person name="Sinninghe Damste J.S."/>
        </authorList>
    </citation>
    <scope>NUCLEOTIDE SEQUENCE [LARGE SCALE GENOMIC DNA]</scope>
    <source>
        <strain evidence="12">NIOZ-UU81</strain>
    </source>
</reference>
<dbReference type="EMBL" id="JACNLK010000076">
    <property type="protein sequence ID" value="MBC8209094.1"/>
    <property type="molecule type" value="Genomic_DNA"/>
</dbReference>
<comment type="similarity">
    <text evidence="8 11">Belongs to the QueC family.</text>
</comment>
<dbReference type="GO" id="GO:0005524">
    <property type="term" value="F:ATP binding"/>
    <property type="evidence" value="ECO:0007669"/>
    <property type="project" value="UniProtKB-UniRule"/>
</dbReference>
<comment type="catalytic activity">
    <reaction evidence="10 11">
        <text>7-carboxy-7-carbaguanine + NH4(+) + 2 ATP = 7-cyano-7-carbaguanine + 2 AMP + 2 diphosphate + 2 H(+)</text>
        <dbReference type="Rhea" id="RHEA:27982"/>
        <dbReference type="ChEBI" id="CHEBI:15378"/>
        <dbReference type="ChEBI" id="CHEBI:28938"/>
        <dbReference type="ChEBI" id="CHEBI:30616"/>
        <dbReference type="ChEBI" id="CHEBI:33019"/>
        <dbReference type="ChEBI" id="CHEBI:45075"/>
        <dbReference type="ChEBI" id="CHEBI:61036"/>
        <dbReference type="ChEBI" id="CHEBI:456215"/>
        <dbReference type="EC" id="6.3.4.20"/>
    </reaction>
</comment>
<feature type="binding site" evidence="11">
    <location>
        <position position="197"/>
    </location>
    <ligand>
        <name>Zn(2+)</name>
        <dbReference type="ChEBI" id="CHEBI:29105"/>
    </ligand>
</feature>
<evidence type="ECO:0000256" key="10">
    <source>
        <dbReference type="ARBA" id="ARBA00047890"/>
    </source>
</evidence>
<evidence type="ECO:0000256" key="8">
    <source>
        <dbReference type="ARBA" id="ARBA00037993"/>
    </source>
</evidence>
<dbReference type="GO" id="GO:0008270">
    <property type="term" value="F:zinc ion binding"/>
    <property type="evidence" value="ECO:0007669"/>
    <property type="project" value="UniProtKB-UniRule"/>
</dbReference>
<keyword evidence="6 11" id="KW-0862">Zinc</keyword>
<dbReference type="Gene3D" id="3.40.50.620">
    <property type="entry name" value="HUPs"/>
    <property type="match status" value="1"/>
</dbReference>
<evidence type="ECO:0000313" key="12">
    <source>
        <dbReference type="EMBL" id="MBC8209094.1"/>
    </source>
</evidence>
<feature type="binding site" evidence="11">
    <location>
        <position position="209"/>
    </location>
    <ligand>
        <name>Zn(2+)</name>
        <dbReference type="ChEBI" id="CHEBI:29105"/>
    </ligand>
</feature>
<accession>A0A8J6TED5</accession>
<dbReference type="PANTHER" id="PTHR42914:SF1">
    <property type="entry name" value="7-CYANO-7-DEAZAGUANINE SYNTHASE"/>
    <property type="match status" value="1"/>
</dbReference>
<evidence type="ECO:0000256" key="6">
    <source>
        <dbReference type="ARBA" id="ARBA00022833"/>
    </source>
</evidence>
<dbReference type="PANTHER" id="PTHR42914">
    <property type="entry name" value="7-CYANO-7-DEAZAGUANINE SYNTHASE"/>
    <property type="match status" value="1"/>
</dbReference>